<proteinExistence type="predicted"/>
<keyword evidence="3" id="KW-1185">Reference proteome</keyword>
<evidence type="ECO:0000313" key="2">
    <source>
        <dbReference type="EMBL" id="CAK8688350.1"/>
    </source>
</evidence>
<evidence type="ECO:0000256" key="1">
    <source>
        <dbReference type="SAM" id="Coils"/>
    </source>
</evidence>
<keyword evidence="1" id="KW-0175">Coiled coil</keyword>
<comment type="caution">
    <text evidence="2">The sequence shown here is derived from an EMBL/GenBank/DDBJ whole genome shotgun (WGS) entry which is preliminary data.</text>
</comment>
<sequence length="360" mass="41406">MKQTTLSKLELHSKYHYCPAIQQQVRAPERMNAQCYLICKGKVQIHALKTVSINETDNPQQARVTQKGPNPRFKETTLSKLELHSKCHYCPAIQQQNQLVGVINHLKNDLKEEKAKFYLTESNLRDELLQHMNQQVVTIERKVARLERREDVLEELYSTKIPHEEDELGEKFQENTLKLDCEISNDEMKNVVQNLAKGKSPGPNGIRGEFYMSKARLERREDVLEELYSTKIPHEEDELGEKFQENTLKLDCEISNDEMKNVVQNLAKGKSPGPNGIRGEFYMSKARLERREDVLEELYSTKIPHEEDELGEKFQCKMSRAGSTDVGNCGQFAPSNEGKRIGKFDLAENGHTLKCGPFRV</sequence>
<gene>
    <name evidence="2" type="ORF">CVLEPA_LOCUS20372</name>
</gene>
<protein>
    <submittedName>
        <fullName evidence="2">Uncharacterized protein</fullName>
    </submittedName>
</protein>
<feature type="coiled-coil region" evidence="1">
    <location>
        <begin position="129"/>
        <end position="156"/>
    </location>
</feature>
<evidence type="ECO:0000313" key="3">
    <source>
        <dbReference type="Proteomes" id="UP001642483"/>
    </source>
</evidence>
<organism evidence="2 3">
    <name type="scientific">Clavelina lepadiformis</name>
    <name type="common">Light-bulb sea squirt</name>
    <name type="synonym">Ascidia lepadiformis</name>
    <dbReference type="NCBI Taxonomy" id="159417"/>
    <lineage>
        <taxon>Eukaryota</taxon>
        <taxon>Metazoa</taxon>
        <taxon>Chordata</taxon>
        <taxon>Tunicata</taxon>
        <taxon>Ascidiacea</taxon>
        <taxon>Aplousobranchia</taxon>
        <taxon>Clavelinidae</taxon>
        <taxon>Clavelina</taxon>
    </lineage>
</organism>
<dbReference type="PANTHER" id="PTHR19446">
    <property type="entry name" value="REVERSE TRANSCRIPTASES"/>
    <property type="match status" value="1"/>
</dbReference>
<reference evidence="2 3" key="1">
    <citation type="submission" date="2024-02" db="EMBL/GenBank/DDBJ databases">
        <authorList>
            <person name="Daric V."/>
            <person name="Darras S."/>
        </authorList>
    </citation>
    <scope>NUCLEOTIDE SEQUENCE [LARGE SCALE GENOMIC DNA]</scope>
</reference>
<dbReference type="Proteomes" id="UP001642483">
    <property type="component" value="Unassembled WGS sequence"/>
</dbReference>
<name>A0ABP0GDY1_CLALP</name>
<dbReference type="EMBL" id="CAWYQH010000108">
    <property type="protein sequence ID" value="CAK8688350.1"/>
    <property type="molecule type" value="Genomic_DNA"/>
</dbReference>
<accession>A0ABP0GDY1</accession>